<protein>
    <recommendedName>
        <fullName evidence="1">PilZ domain-containing protein</fullName>
    </recommendedName>
</protein>
<dbReference type="Proteomes" id="UP000320390">
    <property type="component" value="Chromosome"/>
</dbReference>
<keyword evidence="3" id="KW-1185">Reference proteome</keyword>
<sequence length="230" mass="24786">MSIPSHVSVTVPSLPGSQPGRVTDVWHAVDGVRVQVEFPLGGAPLLPVGRAGELAFFRADTGERVSALGKVAYRNDGDTQRGYHFLFGERTRQSLASLLEPRRAYRVHPDPDEPVAVTLTVPGTPGAIIGAARDVSKSGIGIDIPWEHEATLSKQNVIELRMRLPGQAEELVFTSRVRNRCLGTGAIIYGLEFSVSGAPETDTRLMLVGEYVAHRSKIAQRNAAAARQSA</sequence>
<dbReference type="Pfam" id="PF07238">
    <property type="entry name" value="PilZ"/>
    <property type="match status" value="1"/>
</dbReference>
<reference evidence="2 3" key="1">
    <citation type="submission" date="2019-02" db="EMBL/GenBank/DDBJ databases">
        <title>Deep-cultivation of Planctomycetes and their phenomic and genomic characterization uncovers novel biology.</title>
        <authorList>
            <person name="Wiegand S."/>
            <person name="Jogler M."/>
            <person name="Boedeker C."/>
            <person name="Pinto D."/>
            <person name="Vollmers J."/>
            <person name="Rivas-Marin E."/>
            <person name="Kohn T."/>
            <person name="Peeters S.H."/>
            <person name="Heuer A."/>
            <person name="Rast P."/>
            <person name="Oberbeckmann S."/>
            <person name="Bunk B."/>
            <person name="Jeske O."/>
            <person name="Meyerdierks A."/>
            <person name="Storesund J.E."/>
            <person name="Kallscheuer N."/>
            <person name="Luecker S."/>
            <person name="Lage O.M."/>
            <person name="Pohl T."/>
            <person name="Merkel B.J."/>
            <person name="Hornburger P."/>
            <person name="Mueller R.-W."/>
            <person name="Bruemmer F."/>
            <person name="Labrenz M."/>
            <person name="Spormann A.M."/>
            <person name="Op den Camp H."/>
            <person name="Overmann J."/>
            <person name="Amann R."/>
            <person name="Jetten M.S.M."/>
            <person name="Mascher T."/>
            <person name="Medema M.H."/>
            <person name="Devos D.P."/>
            <person name="Kaster A.-K."/>
            <person name="Ovreas L."/>
            <person name="Rohde M."/>
            <person name="Galperin M.Y."/>
            <person name="Jogler C."/>
        </authorList>
    </citation>
    <scope>NUCLEOTIDE SEQUENCE [LARGE SCALE GENOMIC DNA]</scope>
    <source>
        <strain evidence="2 3">Poly30</strain>
    </source>
</reference>
<dbReference type="AlphaFoldDB" id="A0A518EU30"/>
<accession>A0A518EU30</accession>
<name>A0A518EU30_9BACT</name>
<dbReference type="EMBL" id="CP036434">
    <property type="protein sequence ID" value="QDV07596.1"/>
    <property type="molecule type" value="Genomic_DNA"/>
</dbReference>
<proteinExistence type="predicted"/>
<evidence type="ECO:0000259" key="1">
    <source>
        <dbReference type="Pfam" id="PF07238"/>
    </source>
</evidence>
<dbReference type="InterPro" id="IPR009875">
    <property type="entry name" value="PilZ_domain"/>
</dbReference>
<evidence type="ECO:0000313" key="2">
    <source>
        <dbReference type="EMBL" id="QDV07596.1"/>
    </source>
</evidence>
<organism evidence="2 3">
    <name type="scientific">Saltatorellus ferox</name>
    <dbReference type="NCBI Taxonomy" id="2528018"/>
    <lineage>
        <taxon>Bacteria</taxon>
        <taxon>Pseudomonadati</taxon>
        <taxon>Planctomycetota</taxon>
        <taxon>Planctomycetia</taxon>
        <taxon>Planctomycetia incertae sedis</taxon>
        <taxon>Saltatorellus</taxon>
    </lineage>
</organism>
<gene>
    <name evidence="2" type="ORF">Poly30_31230</name>
</gene>
<feature type="domain" description="PilZ" evidence="1">
    <location>
        <begin position="102"/>
        <end position="198"/>
    </location>
</feature>
<dbReference type="SUPFAM" id="SSF141371">
    <property type="entry name" value="PilZ domain-like"/>
    <property type="match status" value="1"/>
</dbReference>
<evidence type="ECO:0000313" key="3">
    <source>
        <dbReference type="Proteomes" id="UP000320390"/>
    </source>
</evidence>
<dbReference type="GO" id="GO:0035438">
    <property type="term" value="F:cyclic-di-GMP binding"/>
    <property type="evidence" value="ECO:0007669"/>
    <property type="project" value="InterPro"/>
</dbReference>
<dbReference type="RefSeq" id="WP_145198759.1">
    <property type="nucleotide sequence ID" value="NZ_CP036434.1"/>
</dbReference>
<dbReference type="Gene3D" id="2.40.10.220">
    <property type="entry name" value="predicted glycosyltransferase like domains"/>
    <property type="match status" value="1"/>
</dbReference>